<dbReference type="GO" id="GO:0005506">
    <property type="term" value="F:iron ion binding"/>
    <property type="evidence" value="ECO:0007669"/>
    <property type="project" value="InterPro"/>
</dbReference>
<dbReference type="Proteomes" id="UP000825935">
    <property type="component" value="Chromosome 16"/>
</dbReference>
<dbReference type="CDD" id="cd20618">
    <property type="entry name" value="CYP71_clan"/>
    <property type="match status" value="1"/>
</dbReference>
<evidence type="ECO:0000256" key="1">
    <source>
        <dbReference type="ARBA" id="ARBA00001971"/>
    </source>
</evidence>
<reference evidence="11" key="1">
    <citation type="submission" date="2021-08" db="EMBL/GenBank/DDBJ databases">
        <title>WGS assembly of Ceratopteris richardii.</title>
        <authorList>
            <person name="Marchant D.B."/>
            <person name="Chen G."/>
            <person name="Jenkins J."/>
            <person name="Shu S."/>
            <person name="Leebens-Mack J."/>
            <person name="Grimwood J."/>
            <person name="Schmutz J."/>
            <person name="Soltis P."/>
            <person name="Soltis D."/>
            <person name="Chen Z.-H."/>
        </authorList>
    </citation>
    <scope>NUCLEOTIDE SEQUENCE</scope>
    <source>
        <strain evidence="11">Whitten #5841</strain>
        <tissue evidence="11">Leaf</tissue>
    </source>
</reference>
<evidence type="ECO:0000256" key="10">
    <source>
        <dbReference type="SAM" id="Phobius"/>
    </source>
</evidence>
<gene>
    <name evidence="11" type="ORF">KP509_16G057800</name>
</gene>
<accession>A0A8T2T2C8</accession>
<dbReference type="GO" id="GO:0020037">
    <property type="term" value="F:heme binding"/>
    <property type="evidence" value="ECO:0007669"/>
    <property type="project" value="InterPro"/>
</dbReference>
<dbReference type="Pfam" id="PF00067">
    <property type="entry name" value="p450"/>
    <property type="match status" value="1"/>
</dbReference>
<name>A0A8T2T2C8_CERRI</name>
<feature type="binding site" description="axial binding residue" evidence="8">
    <location>
        <position position="465"/>
    </location>
    <ligand>
        <name>heme</name>
        <dbReference type="ChEBI" id="CHEBI:30413"/>
    </ligand>
    <ligandPart>
        <name>Fe</name>
        <dbReference type="ChEBI" id="CHEBI:18248"/>
    </ligandPart>
</feature>
<keyword evidence="3 8" id="KW-0349">Heme</keyword>
<keyword evidence="6 8" id="KW-0408">Iron</keyword>
<keyword evidence="12" id="KW-1185">Reference proteome</keyword>
<dbReference type="PANTHER" id="PTHR47944:SF4">
    <property type="entry name" value="OS09G0441700 PROTEIN"/>
    <property type="match status" value="1"/>
</dbReference>
<dbReference type="FunFam" id="1.10.630.10:FF:000126">
    <property type="entry name" value="Predicted protein"/>
    <property type="match status" value="1"/>
</dbReference>
<dbReference type="InterPro" id="IPR036396">
    <property type="entry name" value="Cyt_P450_sf"/>
</dbReference>
<dbReference type="InterPro" id="IPR017972">
    <property type="entry name" value="Cyt_P450_CS"/>
</dbReference>
<dbReference type="PANTHER" id="PTHR47944">
    <property type="entry name" value="CYTOCHROME P450 98A9"/>
    <property type="match status" value="1"/>
</dbReference>
<evidence type="ECO:0000256" key="9">
    <source>
        <dbReference type="RuleBase" id="RU000461"/>
    </source>
</evidence>
<dbReference type="PROSITE" id="PS00086">
    <property type="entry name" value="CYTOCHROME_P450"/>
    <property type="match status" value="1"/>
</dbReference>
<dbReference type="Gene3D" id="1.10.630.10">
    <property type="entry name" value="Cytochrome P450"/>
    <property type="match status" value="1"/>
</dbReference>
<dbReference type="EMBL" id="CM035421">
    <property type="protein sequence ID" value="KAH7388103.1"/>
    <property type="molecule type" value="Genomic_DNA"/>
</dbReference>
<dbReference type="PRINTS" id="PR00385">
    <property type="entry name" value="P450"/>
</dbReference>
<dbReference type="GO" id="GO:0004497">
    <property type="term" value="F:monooxygenase activity"/>
    <property type="evidence" value="ECO:0007669"/>
    <property type="project" value="UniProtKB-KW"/>
</dbReference>
<keyword evidence="10" id="KW-1133">Transmembrane helix</keyword>
<evidence type="ECO:0000256" key="5">
    <source>
        <dbReference type="ARBA" id="ARBA00023002"/>
    </source>
</evidence>
<evidence type="ECO:0000313" key="11">
    <source>
        <dbReference type="EMBL" id="KAH7388103.1"/>
    </source>
</evidence>
<evidence type="ECO:0000256" key="2">
    <source>
        <dbReference type="ARBA" id="ARBA00010617"/>
    </source>
</evidence>
<dbReference type="InterPro" id="IPR002401">
    <property type="entry name" value="Cyt_P450_E_grp-I"/>
</dbReference>
<keyword evidence="7 9" id="KW-0503">Monooxygenase</keyword>
<evidence type="ECO:0000256" key="8">
    <source>
        <dbReference type="PIRSR" id="PIRSR602401-1"/>
    </source>
</evidence>
<keyword evidence="10" id="KW-0472">Membrane</keyword>
<dbReference type="InterPro" id="IPR001128">
    <property type="entry name" value="Cyt_P450"/>
</dbReference>
<dbReference type="GO" id="GO:0044550">
    <property type="term" value="P:secondary metabolite biosynthetic process"/>
    <property type="evidence" value="ECO:0007669"/>
    <property type="project" value="UniProtKB-ARBA"/>
</dbReference>
<dbReference type="OrthoDB" id="2789670at2759"/>
<keyword evidence="5 9" id="KW-0560">Oxidoreductase</keyword>
<protein>
    <recommendedName>
        <fullName evidence="13">Cytochrome P450</fullName>
    </recommendedName>
</protein>
<comment type="caution">
    <text evidence="11">The sequence shown here is derived from an EMBL/GenBank/DDBJ whole genome shotgun (WGS) entry which is preliminary data.</text>
</comment>
<evidence type="ECO:0008006" key="13">
    <source>
        <dbReference type="Google" id="ProtNLM"/>
    </source>
</evidence>
<evidence type="ECO:0000313" key="12">
    <source>
        <dbReference type="Proteomes" id="UP000825935"/>
    </source>
</evidence>
<comment type="cofactor">
    <cofactor evidence="1 8">
        <name>heme</name>
        <dbReference type="ChEBI" id="CHEBI:30413"/>
    </cofactor>
</comment>
<feature type="transmembrane region" description="Helical" evidence="10">
    <location>
        <begin position="26"/>
        <end position="48"/>
    </location>
</feature>
<comment type="similarity">
    <text evidence="2 9">Belongs to the cytochrome P450 family.</text>
</comment>
<dbReference type="GO" id="GO:0016705">
    <property type="term" value="F:oxidoreductase activity, acting on paired donors, with incorporation or reduction of molecular oxygen"/>
    <property type="evidence" value="ECO:0007669"/>
    <property type="project" value="InterPro"/>
</dbReference>
<keyword evidence="4 8" id="KW-0479">Metal-binding</keyword>
<dbReference type="AlphaFoldDB" id="A0A8T2T2C8"/>
<dbReference type="PRINTS" id="PR00463">
    <property type="entry name" value="EP450I"/>
</dbReference>
<evidence type="ECO:0000256" key="6">
    <source>
        <dbReference type="ARBA" id="ARBA00023004"/>
    </source>
</evidence>
<sequence length="525" mass="59547">MEVLSRYSRWSRDIPFRRITHTFTPFVRFLLLSLPCYCFCALLHIFYLRRSRLRLPPRPRGVPIIGHLHLLGTNPHRSLWELSKRYGPLMSLRFGSVPVIIASSPATAHLILQKYDHIFAGRTRPAVAMQVHECKNIIFSQPGPYLKLMRQLCFSELFINKRLEFSRSFIFNEIRHLLREVVGSSDKVFVREKLYEITVSIISRMTIGKNAKDIVSNVPVGTSNSLLSALLEVIDLLGIFNIGEYIPLLGWMDFQGMSRRTKPVSQKLRTIFGEVINERRKERQKRDSETADADFLDVLLTTSSCQTEVPITDLHITGVLGDLFGAGIDTSTVTIEWALAELLTHPHILKKVQVELSSVVGSTRLVQESDVENLPYLRAVVKETMRLHPAVPLLLPHASTQQCQVNGYDIPSGTQVYVNVWAIGRDPNVWENPLKFHPERFLDSKTDVRGHHFELLPFGSGRRACPGLALGINNVHLMLANLVHVFEWATLTELDMTEKFGIVCALANPLVAKAKLRVPRQVIEA</sequence>
<proteinExistence type="inferred from homology"/>
<evidence type="ECO:0000256" key="3">
    <source>
        <dbReference type="ARBA" id="ARBA00022617"/>
    </source>
</evidence>
<evidence type="ECO:0000256" key="7">
    <source>
        <dbReference type="ARBA" id="ARBA00023033"/>
    </source>
</evidence>
<keyword evidence="10" id="KW-0812">Transmembrane</keyword>
<evidence type="ECO:0000256" key="4">
    <source>
        <dbReference type="ARBA" id="ARBA00022723"/>
    </source>
</evidence>
<dbReference type="SUPFAM" id="SSF48264">
    <property type="entry name" value="Cytochrome P450"/>
    <property type="match status" value="1"/>
</dbReference>
<organism evidence="11 12">
    <name type="scientific">Ceratopteris richardii</name>
    <name type="common">Triangle waterfern</name>
    <dbReference type="NCBI Taxonomy" id="49495"/>
    <lineage>
        <taxon>Eukaryota</taxon>
        <taxon>Viridiplantae</taxon>
        <taxon>Streptophyta</taxon>
        <taxon>Embryophyta</taxon>
        <taxon>Tracheophyta</taxon>
        <taxon>Polypodiopsida</taxon>
        <taxon>Polypodiidae</taxon>
        <taxon>Polypodiales</taxon>
        <taxon>Pteridineae</taxon>
        <taxon>Pteridaceae</taxon>
        <taxon>Parkerioideae</taxon>
        <taxon>Ceratopteris</taxon>
    </lineage>
</organism>